<organism evidence="2 3">
    <name type="scientific">Salix suchowensis</name>
    <dbReference type="NCBI Taxonomy" id="1278906"/>
    <lineage>
        <taxon>Eukaryota</taxon>
        <taxon>Viridiplantae</taxon>
        <taxon>Streptophyta</taxon>
        <taxon>Embryophyta</taxon>
        <taxon>Tracheophyta</taxon>
        <taxon>Spermatophyta</taxon>
        <taxon>Magnoliopsida</taxon>
        <taxon>eudicotyledons</taxon>
        <taxon>Gunneridae</taxon>
        <taxon>Pentapetalae</taxon>
        <taxon>rosids</taxon>
        <taxon>fabids</taxon>
        <taxon>Malpighiales</taxon>
        <taxon>Salicaceae</taxon>
        <taxon>Saliceae</taxon>
        <taxon>Salix</taxon>
    </lineage>
</organism>
<name>A0ABQ9CCV3_9ROSI</name>
<gene>
    <name evidence="2" type="ORF">OIU77_021357</name>
</gene>
<protein>
    <submittedName>
        <fullName evidence="2">Uncharacterized protein</fullName>
    </submittedName>
</protein>
<reference evidence="2" key="2">
    <citation type="journal article" date="2023" name="Int. J. Mol. Sci.">
        <title>De Novo Assembly and Annotation of 11 Diverse Shrub Willow (Salix) Genomes Reveals Novel Gene Organization in Sex-Linked Regions.</title>
        <authorList>
            <person name="Hyden B."/>
            <person name="Feng K."/>
            <person name="Yates T.B."/>
            <person name="Jawdy S."/>
            <person name="Cereghino C."/>
            <person name="Smart L.B."/>
            <person name="Muchero W."/>
        </authorList>
    </citation>
    <scope>NUCLEOTIDE SEQUENCE</scope>
    <source>
        <tissue evidence="2">Shoot tip</tissue>
    </source>
</reference>
<dbReference type="Proteomes" id="UP001141253">
    <property type="component" value="Chromosome 4"/>
</dbReference>
<evidence type="ECO:0000256" key="1">
    <source>
        <dbReference type="SAM" id="MobiDB-lite"/>
    </source>
</evidence>
<proteinExistence type="predicted"/>
<feature type="compositionally biased region" description="Acidic residues" evidence="1">
    <location>
        <begin position="142"/>
        <end position="153"/>
    </location>
</feature>
<dbReference type="EMBL" id="JAPFFI010000004">
    <property type="protein sequence ID" value="KAJ6396309.1"/>
    <property type="molecule type" value="Genomic_DNA"/>
</dbReference>
<reference evidence="2" key="1">
    <citation type="submission" date="2022-10" db="EMBL/GenBank/DDBJ databases">
        <authorList>
            <person name="Hyden B.L."/>
            <person name="Feng K."/>
            <person name="Yates T."/>
            <person name="Jawdy S."/>
            <person name="Smart L.B."/>
            <person name="Muchero W."/>
        </authorList>
    </citation>
    <scope>NUCLEOTIDE SEQUENCE</scope>
    <source>
        <tissue evidence="2">Shoot tip</tissue>
    </source>
</reference>
<evidence type="ECO:0000313" key="3">
    <source>
        <dbReference type="Proteomes" id="UP001141253"/>
    </source>
</evidence>
<comment type="caution">
    <text evidence="2">The sequence shown here is derived from an EMBL/GenBank/DDBJ whole genome shotgun (WGS) entry which is preliminary data.</text>
</comment>
<evidence type="ECO:0000313" key="2">
    <source>
        <dbReference type="EMBL" id="KAJ6396309.1"/>
    </source>
</evidence>
<accession>A0ABQ9CCV3</accession>
<feature type="region of interest" description="Disordered" evidence="1">
    <location>
        <begin position="98"/>
        <end position="153"/>
    </location>
</feature>
<sequence length="153" mass="16827">MGSALSSMASFHAFLKAYLFSCIVIDLRSCHLRRSLIDGVIRASRKSKPSSFLSHPIPECSCLRFDLTKRSPHSTGAPVEASLGITHHCPKWMDSEIKTKLKDKESEEDPDEDISSTSGLFFRNSGGNHESGGGELIKEESQLDDQEELDGAD</sequence>
<keyword evidence="3" id="KW-1185">Reference proteome</keyword>